<dbReference type="PANTHER" id="PTHR47143">
    <property type="entry name" value="TRANSIENT RECEPTOR POTENTIAL CATION CHANNEL PROTEIN PAINLESS"/>
    <property type="match status" value="1"/>
</dbReference>
<dbReference type="PANTHER" id="PTHR47143:SF1">
    <property type="entry name" value="ION_TRANS DOMAIN-CONTAINING PROTEIN"/>
    <property type="match status" value="1"/>
</dbReference>
<keyword evidence="10" id="KW-1185">Reference proteome</keyword>
<dbReference type="AlphaFoldDB" id="A0A9W9ZWB3"/>
<feature type="non-terminal residue" evidence="9">
    <location>
        <position position="162"/>
    </location>
</feature>
<dbReference type="SUPFAM" id="SSF48403">
    <property type="entry name" value="Ankyrin repeat"/>
    <property type="match status" value="1"/>
</dbReference>
<accession>A0A9W9ZWB3</accession>
<dbReference type="SMART" id="SM00248">
    <property type="entry name" value="ANK"/>
    <property type="match status" value="3"/>
</dbReference>
<dbReference type="InterPro" id="IPR052076">
    <property type="entry name" value="TRP_cation_channel"/>
</dbReference>
<keyword evidence="5" id="KW-0406">Ion transport</keyword>
<dbReference type="Gene3D" id="1.25.40.20">
    <property type="entry name" value="Ankyrin repeat-containing domain"/>
    <property type="match status" value="1"/>
</dbReference>
<evidence type="ECO:0000256" key="6">
    <source>
        <dbReference type="ARBA" id="ARBA00023180"/>
    </source>
</evidence>
<dbReference type="InterPro" id="IPR036770">
    <property type="entry name" value="Ankyrin_rpt-contain_sf"/>
</dbReference>
<evidence type="ECO:0000313" key="9">
    <source>
        <dbReference type="EMBL" id="KAJ7388133.1"/>
    </source>
</evidence>
<dbReference type="InterPro" id="IPR002110">
    <property type="entry name" value="Ankyrin_rpt"/>
</dbReference>
<feature type="repeat" description="ANK" evidence="8">
    <location>
        <begin position="49"/>
        <end position="81"/>
    </location>
</feature>
<evidence type="ECO:0000256" key="7">
    <source>
        <dbReference type="ARBA" id="ARBA00023303"/>
    </source>
</evidence>
<name>A0A9W9ZWB3_9CNID</name>
<dbReference type="Proteomes" id="UP001163046">
    <property type="component" value="Unassembled WGS sequence"/>
</dbReference>
<evidence type="ECO:0000256" key="5">
    <source>
        <dbReference type="ARBA" id="ARBA00023065"/>
    </source>
</evidence>
<evidence type="ECO:0000313" key="10">
    <source>
        <dbReference type="Proteomes" id="UP001163046"/>
    </source>
</evidence>
<keyword evidence="1" id="KW-0813">Transport</keyword>
<dbReference type="GO" id="GO:0022857">
    <property type="term" value="F:transmembrane transporter activity"/>
    <property type="evidence" value="ECO:0007669"/>
    <property type="project" value="TreeGrafter"/>
</dbReference>
<reference evidence="9" key="1">
    <citation type="submission" date="2023-01" db="EMBL/GenBank/DDBJ databases">
        <title>Genome assembly of the deep-sea coral Lophelia pertusa.</title>
        <authorList>
            <person name="Herrera S."/>
            <person name="Cordes E."/>
        </authorList>
    </citation>
    <scope>NUCLEOTIDE SEQUENCE</scope>
    <source>
        <strain evidence="9">USNM1676648</strain>
        <tissue evidence="9">Polyp</tissue>
    </source>
</reference>
<evidence type="ECO:0000256" key="8">
    <source>
        <dbReference type="PROSITE-ProRule" id="PRU00023"/>
    </source>
</evidence>
<dbReference type="PROSITE" id="PS50297">
    <property type="entry name" value="ANK_REP_REGION"/>
    <property type="match status" value="1"/>
</dbReference>
<evidence type="ECO:0000256" key="3">
    <source>
        <dbReference type="ARBA" id="ARBA00022737"/>
    </source>
</evidence>
<evidence type="ECO:0000256" key="2">
    <source>
        <dbReference type="ARBA" id="ARBA00022606"/>
    </source>
</evidence>
<dbReference type="GO" id="GO:1902495">
    <property type="term" value="C:transmembrane transporter complex"/>
    <property type="evidence" value="ECO:0007669"/>
    <property type="project" value="TreeGrafter"/>
</dbReference>
<dbReference type="Pfam" id="PF12796">
    <property type="entry name" value="Ank_2"/>
    <property type="match status" value="1"/>
</dbReference>
<organism evidence="9 10">
    <name type="scientific">Desmophyllum pertusum</name>
    <dbReference type="NCBI Taxonomy" id="174260"/>
    <lineage>
        <taxon>Eukaryota</taxon>
        <taxon>Metazoa</taxon>
        <taxon>Cnidaria</taxon>
        <taxon>Anthozoa</taxon>
        <taxon>Hexacorallia</taxon>
        <taxon>Scleractinia</taxon>
        <taxon>Caryophylliina</taxon>
        <taxon>Caryophylliidae</taxon>
        <taxon>Desmophyllum</taxon>
    </lineage>
</organism>
<gene>
    <name evidence="9" type="primary">AVO2_2</name>
    <name evidence="9" type="ORF">OS493_039610</name>
</gene>
<keyword evidence="2" id="KW-0716">Sensory transduction</keyword>
<dbReference type="OrthoDB" id="1577640at2759"/>
<keyword evidence="3" id="KW-0677">Repeat</keyword>
<evidence type="ECO:0000256" key="1">
    <source>
        <dbReference type="ARBA" id="ARBA00022448"/>
    </source>
</evidence>
<dbReference type="EMBL" id="MU825613">
    <property type="protein sequence ID" value="KAJ7388133.1"/>
    <property type="molecule type" value="Genomic_DNA"/>
</dbReference>
<keyword evidence="7" id="KW-0407">Ion channel</keyword>
<dbReference type="PROSITE" id="PS50088">
    <property type="entry name" value="ANK_REPEAT"/>
    <property type="match status" value="1"/>
</dbReference>
<protein>
    <submittedName>
        <fullName evidence="9">Target of rapamycin complex 2 subunit avo2</fullName>
    </submittedName>
</protein>
<keyword evidence="6" id="KW-0325">Glycoprotein</keyword>
<proteinExistence type="predicted"/>
<dbReference type="GO" id="GO:0034220">
    <property type="term" value="P:monoatomic ion transmembrane transport"/>
    <property type="evidence" value="ECO:0007669"/>
    <property type="project" value="UniProtKB-KW"/>
</dbReference>
<keyword evidence="4 8" id="KW-0040">ANK repeat</keyword>
<sequence>MERNKSTTTVTSDALDTALHGAARYGWREIVEVLLSGRNIRSINLKDSQGKTALHFACAEGHDTVVELLLTLGATVEKDHNDRTALHIAAMKGSKRWSAFYSIVLNVSTSLTKLRWREVLTSSDPEHIAQMQKLVIKMPDVATRFMDQCVTKDGNPDGEDYK</sequence>
<comment type="caution">
    <text evidence="9">The sequence shown here is derived from an EMBL/GenBank/DDBJ whole genome shotgun (WGS) entry which is preliminary data.</text>
</comment>
<evidence type="ECO:0000256" key="4">
    <source>
        <dbReference type="ARBA" id="ARBA00023043"/>
    </source>
</evidence>